<feature type="transmembrane region" description="Helical" evidence="8">
    <location>
        <begin position="127"/>
        <end position="145"/>
    </location>
</feature>
<keyword evidence="3" id="KW-0813">Transport</keyword>
<evidence type="ECO:0000256" key="3">
    <source>
        <dbReference type="ARBA" id="ARBA00022448"/>
    </source>
</evidence>
<evidence type="ECO:0000256" key="7">
    <source>
        <dbReference type="ARBA" id="ARBA00023136"/>
    </source>
</evidence>
<evidence type="ECO:0000256" key="2">
    <source>
        <dbReference type="ARBA" id="ARBA00007362"/>
    </source>
</evidence>
<name>A0A6J6J6T1_9ZZZZ</name>
<feature type="transmembrane region" description="Helical" evidence="8">
    <location>
        <begin position="246"/>
        <end position="264"/>
    </location>
</feature>
<dbReference type="InterPro" id="IPR004626">
    <property type="entry name" value="RarD"/>
</dbReference>
<comment type="similarity">
    <text evidence="2">Belongs to the EamA transporter family.</text>
</comment>
<evidence type="ECO:0000256" key="8">
    <source>
        <dbReference type="SAM" id="Phobius"/>
    </source>
</evidence>
<feature type="domain" description="EamA" evidence="9">
    <location>
        <begin position="8"/>
        <end position="144"/>
    </location>
</feature>
<dbReference type="InterPro" id="IPR000620">
    <property type="entry name" value="EamA_dom"/>
</dbReference>
<organism evidence="10">
    <name type="scientific">freshwater metagenome</name>
    <dbReference type="NCBI Taxonomy" id="449393"/>
    <lineage>
        <taxon>unclassified sequences</taxon>
        <taxon>metagenomes</taxon>
        <taxon>ecological metagenomes</taxon>
    </lineage>
</organism>
<feature type="transmembrane region" description="Helical" evidence="8">
    <location>
        <begin position="73"/>
        <end position="93"/>
    </location>
</feature>
<dbReference type="GO" id="GO:0005886">
    <property type="term" value="C:plasma membrane"/>
    <property type="evidence" value="ECO:0007669"/>
    <property type="project" value="UniProtKB-SubCell"/>
</dbReference>
<dbReference type="InterPro" id="IPR037185">
    <property type="entry name" value="EmrE-like"/>
</dbReference>
<reference evidence="10" key="1">
    <citation type="submission" date="2020-05" db="EMBL/GenBank/DDBJ databases">
        <authorList>
            <person name="Chiriac C."/>
            <person name="Salcher M."/>
            <person name="Ghai R."/>
            <person name="Kavagutti S V."/>
        </authorList>
    </citation>
    <scope>NUCLEOTIDE SEQUENCE</scope>
</reference>
<evidence type="ECO:0000256" key="4">
    <source>
        <dbReference type="ARBA" id="ARBA00022475"/>
    </source>
</evidence>
<dbReference type="Pfam" id="PF00892">
    <property type="entry name" value="EamA"/>
    <property type="match status" value="1"/>
</dbReference>
<feature type="transmembrane region" description="Helical" evidence="8">
    <location>
        <begin position="213"/>
        <end position="234"/>
    </location>
</feature>
<protein>
    <submittedName>
        <fullName evidence="10">Unannotated protein</fullName>
    </submittedName>
</protein>
<evidence type="ECO:0000256" key="1">
    <source>
        <dbReference type="ARBA" id="ARBA00004651"/>
    </source>
</evidence>
<evidence type="ECO:0000313" key="10">
    <source>
        <dbReference type="EMBL" id="CAB4632672.1"/>
    </source>
</evidence>
<accession>A0A6J6J6T1</accession>
<comment type="subcellular location">
    <subcellularLocation>
        <location evidence="1">Cell membrane</location>
        <topology evidence="1">Multi-pass membrane protein</topology>
    </subcellularLocation>
</comment>
<dbReference type="EMBL" id="CAEZVU010000041">
    <property type="protein sequence ID" value="CAB4632672.1"/>
    <property type="molecule type" value="Genomic_DNA"/>
</dbReference>
<feature type="transmembrane region" description="Helical" evidence="8">
    <location>
        <begin position="151"/>
        <end position="167"/>
    </location>
</feature>
<dbReference type="AlphaFoldDB" id="A0A6J6J6T1"/>
<feature type="transmembrane region" description="Helical" evidence="8">
    <location>
        <begin position="188"/>
        <end position="207"/>
    </location>
</feature>
<evidence type="ECO:0000256" key="6">
    <source>
        <dbReference type="ARBA" id="ARBA00022989"/>
    </source>
</evidence>
<keyword evidence="5 8" id="KW-0812">Transmembrane</keyword>
<keyword evidence="4" id="KW-1003">Cell membrane</keyword>
<keyword evidence="7 8" id="KW-0472">Membrane</keyword>
<dbReference type="NCBIfam" id="TIGR00688">
    <property type="entry name" value="rarD"/>
    <property type="match status" value="1"/>
</dbReference>
<evidence type="ECO:0000256" key="5">
    <source>
        <dbReference type="ARBA" id="ARBA00022692"/>
    </source>
</evidence>
<feature type="transmembrane region" description="Helical" evidence="8">
    <location>
        <begin position="39"/>
        <end position="61"/>
    </location>
</feature>
<feature type="transmembrane region" description="Helical" evidence="8">
    <location>
        <begin position="270"/>
        <end position="290"/>
    </location>
</feature>
<proteinExistence type="inferred from homology"/>
<dbReference type="SUPFAM" id="SSF103481">
    <property type="entry name" value="Multidrug resistance efflux transporter EmrE"/>
    <property type="match status" value="2"/>
</dbReference>
<feature type="transmembrane region" description="Helical" evidence="8">
    <location>
        <begin position="12"/>
        <end position="33"/>
    </location>
</feature>
<dbReference type="PANTHER" id="PTHR22911">
    <property type="entry name" value="ACYL-MALONYL CONDENSING ENZYME-RELATED"/>
    <property type="match status" value="1"/>
</dbReference>
<keyword evidence="6 8" id="KW-1133">Transmembrane helix</keyword>
<feature type="transmembrane region" description="Helical" evidence="8">
    <location>
        <begin position="99"/>
        <end position="120"/>
    </location>
</feature>
<sequence length="305" mass="33402">MSEKAIGKGIGYGLSAYLIWGSFPIVIAALSFAEPFEIVVWRVIFGFVFGIGAILITRKFAEYRAVFSQPKQLLWISLAAVVIYINWQVYVFAVADGHVIEASLGYFINPLVTIALATLFLKEKLNVFQWVAVGLGTVAVLVMTFSLGQPPVIALLLAFSFGTYGLAKNRLGGKVSALNSFTIETTMLLPLGIAQLVFLATFSEIQFGSAGLLPSLGLAAYGFLTAIPLLLFGAAAKRVPLSYIGFMQYLTPTLQFLLGLFYFQELMAPARWFGFIMVWLALAILSFDALRQLTHRGRQTTPQIS</sequence>
<gene>
    <name evidence="10" type="ORF">UFOPK2132_00340</name>
</gene>
<evidence type="ECO:0000259" key="9">
    <source>
        <dbReference type="Pfam" id="PF00892"/>
    </source>
</evidence>
<dbReference type="PANTHER" id="PTHR22911:SF137">
    <property type="entry name" value="SOLUTE CARRIER FAMILY 35 MEMBER G2-RELATED"/>
    <property type="match status" value="1"/>
</dbReference>